<accession>A0ABQ5G4D7</accession>
<keyword evidence="2" id="KW-1185">Reference proteome</keyword>
<sequence>MFALFSLRRNKGTLAALSIVRAASTRSTVASLSDNAVLFRSFGAVRSVSSLFALLQSDALKSLIKKLRAFVRLYLPDDWLLSCGLSAHTCIGDFSDRRERRAFVRFLMFDAT</sequence>
<name>A0ABQ5G4D7_9ASTR</name>
<proteinExistence type="predicted"/>
<reference evidence="1" key="1">
    <citation type="journal article" date="2022" name="Int. J. Mol. Sci.">
        <title>Draft Genome of Tanacetum Coccineum: Genomic Comparison of Closely Related Tanacetum-Family Plants.</title>
        <authorList>
            <person name="Yamashiro T."/>
            <person name="Shiraishi A."/>
            <person name="Nakayama K."/>
            <person name="Satake H."/>
        </authorList>
    </citation>
    <scope>NUCLEOTIDE SEQUENCE</scope>
</reference>
<evidence type="ECO:0000313" key="2">
    <source>
        <dbReference type="Proteomes" id="UP001151760"/>
    </source>
</evidence>
<dbReference type="EMBL" id="BQNB010018073">
    <property type="protein sequence ID" value="GJT70401.1"/>
    <property type="molecule type" value="Genomic_DNA"/>
</dbReference>
<protein>
    <recommendedName>
        <fullName evidence="3">Secreted protein</fullName>
    </recommendedName>
</protein>
<evidence type="ECO:0008006" key="3">
    <source>
        <dbReference type="Google" id="ProtNLM"/>
    </source>
</evidence>
<gene>
    <name evidence="1" type="ORF">Tco_1029687</name>
</gene>
<comment type="caution">
    <text evidence="1">The sequence shown here is derived from an EMBL/GenBank/DDBJ whole genome shotgun (WGS) entry which is preliminary data.</text>
</comment>
<evidence type="ECO:0000313" key="1">
    <source>
        <dbReference type="EMBL" id="GJT70401.1"/>
    </source>
</evidence>
<organism evidence="1 2">
    <name type="scientific">Tanacetum coccineum</name>
    <dbReference type="NCBI Taxonomy" id="301880"/>
    <lineage>
        <taxon>Eukaryota</taxon>
        <taxon>Viridiplantae</taxon>
        <taxon>Streptophyta</taxon>
        <taxon>Embryophyta</taxon>
        <taxon>Tracheophyta</taxon>
        <taxon>Spermatophyta</taxon>
        <taxon>Magnoliopsida</taxon>
        <taxon>eudicotyledons</taxon>
        <taxon>Gunneridae</taxon>
        <taxon>Pentapetalae</taxon>
        <taxon>asterids</taxon>
        <taxon>campanulids</taxon>
        <taxon>Asterales</taxon>
        <taxon>Asteraceae</taxon>
        <taxon>Asteroideae</taxon>
        <taxon>Anthemideae</taxon>
        <taxon>Anthemidinae</taxon>
        <taxon>Tanacetum</taxon>
    </lineage>
</organism>
<reference evidence="1" key="2">
    <citation type="submission" date="2022-01" db="EMBL/GenBank/DDBJ databases">
        <authorList>
            <person name="Yamashiro T."/>
            <person name="Shiraishi A."/>
            <person name="Satake H."/>
            <person name="Nakayama K."/>
        </authorList>
    </citation>
    <scope>NUCLEOTIDE SEQUENCE</scope>
</reference>
<dbReference type="Proteomes" id="UP001151760">
    <property type="component" value="Unassembled WGS sequence"/>
</dbReference>